<proteinExistence type="predicted"/>
<feature type="compositionally biased region" description="Polar residues" evidence="1">
    <location>
        <begin position="1"/>
        <end position="24"/>
    </location>
</feature>
<dbReference type="Proteomes" id="UP000199497">
    <property type="component" value="Unassembled WGS sequence"/>
</dbReference>
<feature type="transmembrane region" description="Helical" evidence="2">
    <location>
        <begin position="109"/>
        <end position="136"/>
    </location>
</feature>
<feature type="region of interest" description="Disordered" evidence="1">
    <location>
        <begin position="1"/>
        <end position="45"/>
    </location>
</feature>
<evidence type="ECO:0000313" key="4">
    <source>
        <dbReference type="EMBL" id="SDP63721.1"/>
    </source>
</evidence>
<dbReference type="Pfam" id="PF13828">
    <property type="entry name" value="DUF4190"/>
    <property type="match status" value="1"/>
</dbReference>
<organism evidence="4 5">
    <name type="scientific">Actinopolyspora xinjiangensis</name>
    <dbReference type="NCBI Taxonomy" id="405564"/>
    <lineage>
        <taxon>Bacteria</taxon>
        <taxon>Bacillati</taxon>
        <taxon>Actinomycetota</taxon>
        <taxon>Actinomycetes</taxon>
        <taxon>Actinopolysporales</taxon>
        <taxon>Actinopolysporaceae</taxon>
        <taxon>Actinopolyspora</taxon>
    </lineage>
</organism>
<evidence type="ECO:0000256" key="1">
    <source>
        <dbReference type="SAM" id="MobiDB-lite"/>
    </source>
</evidence>
<evidence type="ECO:0000313" key="5">
    <source>
        <dbReference type="Proteomes" id="UP000199497"/>
    </source>
</evidence>
<name>A0A1H0UC61_9ACTN</name>
<reference evidence="5" key="1">
    <citation type="submission" date="2016-10" db="EMBL/GenBank/DDBJ databases">
        <authorList>
            <person name="Varghese N."/>
            <person name="Submissions S."/>
        </authorList>
    </citation>
    <scope>NUCLEOTIDE SEQUENCE [LARGE SCALE GENOMIC DNA]</scope>
    <source>
        <strain evidence="5">DSM 46732</strain>
    </source>
</reference>
<dbReference type="STRING" id="405564.SAMN04487905_106187"/>
<keyword evidence="2" id="KW-0812">Transmembrane</keyword>
<gene>
    <name evidence="4" type="ORF">SAMN04487905_106187</name>
</gene>
<dbReference type="InterPro" id="IPR025241">
    <property type="entry name" value="DUF4190"/>
</dbReference>
<evidence type="ECO:0000259" key="3">
    <source>
        <dbReference type="Pfam" id="PF13828"/>
    </source>
</evidence>
<dbReference type="EMBL" id="FNJR01000006">
    <property type="protein sequence ID" value="SDP63721.1"/>
    <property type="molecule type" value="Genomic_DNA"/>
</dbReference>
<sequence length="141" mass="15349">MDNSHDTPWNANQEHYQGDYQQGNAGFPRNMPPPPQQGMPQQGMPQQGAPMYGYMVPYRPTHPLAITSLILSLAGMFCVLPAIGGVITGHMARNRLREDQRYEGWGITLAGLILGWIITGALVAYVMALISMIALIPAGSV</sequence>
<dbReference type="AlphaFoldDB" id="A0A1H0UC61"/>
<feature type="domain" description="DUF4190" evidence="3">
    <location>
        <begin position="64"/>
        <end position="124"/>
    </location>
</feature>
<feature type="transmembrane region" description="Helical" evidence="2">
    <location>
        <begin position="64"/>
        <end position="88"/>
    </location>
</feature>
<keyword evidence="2" id="KW-0472">Membrane</keyword>
<keyword evidence="2" id="KW-1133">Transmembrane helix</keyword>
<protein>
    <recommendedName>
        <fullName evidence="3">DUF4190 domain-containing protein</fullName>
    </recommendedName>
</protein>
<keyword evidence="5" id="KW-1185">Reference proteome</keyword>
<accession>A0A1H0UC61</accession>
<evidence type="ECO:0000256" key="2">
    <source>
        <dbReference type="SAM" id="Phobius"/>
    </source>
</evidence>